<dbReference type="Gene3D" id="4.10.240.10">
    <property type="entry name" value="Zn(2)-C6 fungal-type DNA-binding domain"/>
    <property type="match status" value="1"/>
</dbReference>
<dbReference type="EMBL" id="CAJMWS010000347">
    <property type="protein sequence ID" value="CAE6436560.1"/>
    <property type="molecule type" value="Genomic_DNA"/>
</dbReference>
<sequence length="584" mass="65590">MSKKEQAFYRSRKGCLTCRKKRKKCDEQRPICSRCEKTYSHCVWPQHPQRPILVPGPLNDYPGIDEAIALAFPSGLETGNAGTSGLGPNGVLVQPTSVLSTGIIPAAVELGDLNCAECLDYTLISPSTTGHTGPSQVPPTLSHDTYPSFHGATVSRLTTNMALRKWEYAQDYGPRVVWPPEDGENDPDFDSEGAMPVVRKSIDVLTRTVAIEPMFQDIFHFYSTYLSRIYYDYAIVSEDTMAWILKRFRLSTAAKYAMLATATLFRSNYEMSPSTSSLRSCAKELHSLALKQLESELNNSEVSPQAKLVGLEEMTRYEYFANTSSSYYPHLTQSASAVREILKSDTIDLLSLCGEHTHDIRCFAWCDITNSMATSRPTLLNYESNLERAQCLGFEDAHANPDRGVEWIYGCPDVIAVLMARTIALKHLNIPKEEKLLRGTRLEQLIFNWHFRPTRAKGSVMRVARVGVQEMWRHAAIIHLHQAVFRSDPTHSVVRNSVKNIIKIASTLRPGVNPDCFLSIPYFIAGAFAISPKDRYTLKSRILSCGNERILRNLASNLDDVWAKTDSTGRFTSWSDKENSTIFF</sequence>
<feature type="domain" description="Zn(2)-C6 fungal-type" evidence="3">
    <location>
        <begin position="14"/>
        <end position="44"/>
    </location>
</feature>
<dbReference type="SUPFAM" id="SSF57701">
    <property type="entry name" value="Zn2/Cys6 DNA-binding domain"/>
    <property type="match status" value="1"/>
</dbReference>
<name>A0A8H3APH6_9AGAM</name>
<accession>A0A8H3APH6</accession>
<dbReference type="PROSITE" id="PS50048">
    <property type="entry name" value="ZN2_CY6_FUNGAL_2"/>
    <property type="match status" value="1"/>
</dbReference>
<dbReference type="SMART" id="SM00066">
    <property type="entry name" value="GAL4"/>
    <property type="match status" value="1"/>
</dbReference>
<keyword evidence="2" id="KW-0539">Nucleus</keyword>
<dbReference type="InterPro" id="IPR001138">
    <property type="entry name" value="Zn2Cys6_DnaBD"/>
</dbReference>
<evidence type="ECO:0000313" key="5">
    <source>
        <dbReference type="Proteomes" id="UP000663846"/>
    </source>
</evidence>
<organism evidence="4 5">
    <name type="scientific">Rhizoctonia solani</name>
    <dbReference type="NCBI Taxonomy" id="456999"/>
    <lineage>
        <taxon>Eukaryota</taxon>
        <taxon>Fungi</taxon>
        <taxon>Dikarya</taxon>
        <taxon>Basidiomycota</taxon>
        <taxon>Agaricomycotina</taxon>
        <taxon>Agaricomycetes</taxon>
        <taxon>Cantharellales</taxon>
        <taxon>Ceratobasidiaceae</taxon>
        <taxon>Rhizoctonia</taxon>
    </lineage>
</organism>
<evidence type="ECO:0000313" key="4">
    <source>
        <dbReference type="EMBL" id="CAE6436560.1"/>
    </source>
</evidence>
<protein>
    <recommendedName>
        <fullName evidence="3">Zn(2)-C6 fungal-type domain-containing protein</fullName>
    </recommendedName>
</protein>
<reference evidence="4" key="1">
    <citation type="submission" date="2021-01" db="EMBL/GenBank/DDBJ databases">
        <authorList>
            <person name="Kaushik A."/>
        </authorList>
    </citation>
    <scope>NUCLEOTIDE SEQUENCE</scope>
    <source>
        <strain evidence="4">AG1-1C</strain>
    </source>
</reference>
<comment type="subcellular location">
    <subcellularLocation>
        <location evidence="1">Nucleus</location>
    </subcellularLocation>
</comment>
<dbReference type="CDD" id="cd00067">
    <property type="entry name" value="GAL4"/>
    <property type="match status" value="1"/>
</dbReference>
<gene>
    <name evidence="4" type="ORF">RDB_LOCUS121357</name>
</gene>
<dbReference type="GO" id="GO:0008270">
    <property type="term" value="F:zinc ion binding"/>
    <property type="evidence" value="ECO:0007669"/>
    <property type="project" value="InterPro"/>
</dbReference>
<proteinExistence type="predicted"/>
<dbReference type="InterPro" id="IPR036864">
    <property type="entry name" value="Zn2-C6_fun-type_DNA-bd_sf"/>
</dbReference>
<dbReference type="PANTHER" id="PTHR37534:SF46">
    <property type="entry name" value="ZN(II)2CYS6 TRANSCRIPTION FACTOR (EUROFUNG)"/>
    <property type="match status" value="1"/>
</dbReference>
<evidence type="ECO:0000259" key="3">
    <source>
        <dbReference type="PROSITE" id="PS50048"/>
    </source>
</evidence>
<dbReference type="Pfam" id="PF00172">
    <property type="entry name" value="Zn_clus"/>
    <property type="match status" value="1"/>
</dbReference>
<evidence type="ECO:0000256" key="2">
    <source>
        <dbReference type="ARBA" id="ARBA00023242"/>
    </source>
</evidence>
<comment type="caution">
    <text evidence="4">The sequence shown here is derived from an EMBL/GenBank/DDBJ whole genome shotgun (WGS) entry which is preliminary data.</text>
</comment>
<dbReference type="GO" id="GO:0000981">
    <property type="term" value="F:DNA-binding transcription factor activity, RNA polymerase II-specific"/>
    <property type="evidence" value="ECO:0007669"/>
    <property type="project" value="InterPro"/>
</dbReference>
<dbReference type="PANTHER" id="PTHR37534">
    <property type="entry name" value="TRANSCRIPTIONAL ACTIVATOR PROTEIN UGA3"/>
    <property type="match status" value="1"/>
</dbReference>
<dbReference type="PROSITE" id="PS00463">
    <property type="entry name" value="ZN2_CY6_FUNGAL_1"/>
    <property type="match status" value="1"/>
</dbReference>
<dbReference type="Proteomes" id="UP000663846">
    <property type="component" value="Unassembled WGS sequence"/>
</dbReference>
<evidence type="ECO:0000256" key="1">
    <source>
        <dbReference type="ARBA" id="ARBA00004123"/>
    </source>
</evidence>
<dbReference type="Pfam" id="PF11951">
    <property type="entry name" value="Fungal_trans_2"/>
    <property type="match status" value="1"/>
</dbReference>
<dbReference type="GO" id="GO:0005634">
    <property type="term" value="C:nucleus"/>
    <property type="evidence" value="ECO:0007669"/>
    <property type="project" value="UniProtKB-SubCell"/>
</dbReference>
<dbReference type="AlphaFoldDB" id="A0A8H3APH6"/>
<dbReference type="InterPro" id="IPR021858">
    <property type="entry name" value="Fun_TF"/>
</dbReference>